<proteinExistence type="predicted"/>
<evidence type="ECO:0000256" key="1">
    <source>
        <dbReference type="SAM" id="Coils"/>
    </source>
</evidence>
<dbReference type="EMBL" id="SJOL01004460">
    <property type="protein sequence ID" value="TGZ71597.1"/>
    <property type="molecule type" value="Genomic_DNA"/>
</dbReference>
<dbReference type="Proteomes" id="UP000308267">
    <property type="component" value="Unassembled WGS sequence"/>
</dbReference>
<name>A0A4S2MBT9_OPIFE</name>
<dbReference type="OrthoDB" id="6274314at2759"/>
<evidence type="ECO:0000313" key="3">
    <source>
        <dbReference type="Proteomes" id="UP000308267"/>
    </source>
</evidence>
<dbReference type="AlphaFoldDB" id="A0A4S2MBT9"/>
<organism evidence="2 3">
    <name type="scientific">Opisthorchis felineus</name>
    <dbReference type="NCBI Taxonomy" id="147828"/>
    <lineage>
        <taxon>Eukaryota</taxon>
        <taxon>Metazoa</taxon>
        <taxon>Spiralia</taxon>
        <taxon>Lophotrochozoa</taxon>
        <taxon>Platyhelminthes</taxon>
        <taxon>Trematoda</taxon>
        <taxon>Digenea</taxon>
        <taxon>Opisthorchiida</taxon>
        <taxon>Opisthorchiata</taxon>
        <taxon>Opisthorchiidae</taxon>
        <taxon>Opisthorchis</taxon>
    </lineage>
</organism>
<keyword evidence="1" id="KW-0175">Coiled coil</keyword>
<comment type="caution">
    <text evidence="2">The sequence shown here is derived from an EMBL/GenBank/DDBJ whole genome shotgun (WGS) entry which is preliminary data.</text>
</comment>
<accession>A0A4S2MBT9</accession>
<protein>
    <submittedName>
        <fullName evidence="2">Uncharacterized protein</fullName>
    </submittedName>
</protein>
<feature type="coiled-coil region" evidence="1">
    <location>
        <begin position="142"/>
        <end position="334"/>
    </location>
</feature>
<sequence>MGHDDPTDAKKVLVRSFLHYVGLMREDYDCLGQARTLQILNVSHAKAKDEALMMLDSEIAADDPALVGQLRNRLLQNIELQLEERRNELEDLIKWKVVSNNDSNDGGIEARLGRELDQQKQHYESLMKVQLDEQKLFYETLLETKAAEMDKLKQEWDRMSSEKEELQQRLGESTSQATKMLRQLLGTNDARTAREAQSELDRQKVLYENLLKSKDLELEELRQDRERLSRNVEELEHQLECSCNDAVAVLENRAAELGQVREERDRLSNEVKSLHQQVMANTKEATEEAARHKAELEHLTRSWQQMLRTKEELLEFKTAELTRLKEDVAAFQQNPNLFSCRKDEEIRQLKAEILLKDRSIEDLRTLLQTVDNSNEFRKACLQKQLRNEQEKVNVTERAFQAHVEAVNRTVLKLQDLVEQMSDPILVPTLANKFADILSGLQQHVGSGTKST</sequence>
<gene>
    <name evidence="2" type="ORF">CRM22_002550</name>
</gene>
<evidence type="ECO:0000313" key="2">
    <source>
        <dbReference type="EMBL" id="TGZ71597.1"/>
    </source>
</evidence>
<keyword evidence="3" id="KW-1185">Reference proteome</keyword>
<reference evidence="2 3" key="1">
    <citation type="journal article" date="2019" name="BMC Genomics">
        <title>New insights from Opisthorchis felineus genome: update on genomics of the epidemiologically important liver flukes.</title>
        <authorList>
            <person name="Ershov N.I."/>
            <person name="Mordvinov V.A."/>
            <person name="Prokhortchouk E.B."/>
            <person name="Pakharukova M.Y."/>
            <person name="Gunbin K.V."/>
            <person name="Ustyantsev K."/>
            <person name="Genaev M.A."/>
            <person name="Blinov A.G."/>
            <person name="Mazur A."/>
            <person name="Boulygina E."/>
            <person name="Tsygankova S."/>
            <person name="Khrameeva E."/>
            <person name="Chekanov N."/>
            <person name="Fan G."/>
            <person name="Xiao A."/>
            <person name="Zhang H."/>
            <person name="Xu X."/>
            <person name="Yang H."/>
            <person name="Solovyev V."/>
            <person name="Lee S.M."/>
            <person name="Liu X."/>
            <person name="Afonnikov D.A."/>
            <person name="Skryabin K.G."/>
        </authorList>
    </citation>
    <scope>NUCLEOTIDE SEQUENCE [LARGE SCALE GENOMIC DNA]</scope>
    <source>
        <strain evidence="2">AK-0245</strain>
        <tissue evidence="2">Whole organism</tissue>
    </source>
</reference>